<feature type="transmembrane region" description="Helical" evidence="2">
    <location>
        <begin position="51"/>
        <end position="74"/>
    </location>
</feature>
<keyword evidence="4" id="KW-1185">Reference proteome</keyword>
<gene>
    <name evidence="3" type="ORF">ACTODO_00473</name>
</gene>
<proteinExistence type="predicted"/>
<feature type="region of interest" description="Disordered" evidence="1">
    <location>
        <begin position="194"/>
        <end position="341"/>
    </location>
</feature>
<dbReference type="RefSeq" id="WP_003790875.1">
    <property type="nucleotide sequence ID" value="NZ_DS264586.1"/>
</dbReference>
<protein>
    <submittedName>
        <fullName evidence="3">Tetratricopeptide repeat protein</fullName>
    </submittedName>
</protein>
<feature type="compositionally biased region" description="Low complexity" evidence="1">
    <location>
        <begin position="264"/>
        <end position="276"/>
    </location>
</feature>
<keyword evidence="2" id="KW-0812">Transmembrane</keyword>
<evidence type="ECO:0000313" key="4">
    <source>
        <dbReference type="Proteomes" id="UP000003553"/>
    </source>
</evidence>
<dbReference type="InterPro" id="IPR011990">
    <property type="entry name" value="TPR-like_helical_dom_sf"/>
</dbReference>
<dbReference type="EMBL" id="AAYI02000004">
    <property type="protein sequence ID" value="EDN80041.1"/>
    <property type="molecule type" value="Genomic_DNA"/>
</dbReference>
<feature type="compositionally biased region" description="Basic and acidic residues" evidence="1">
    <location>
        <begin position="305"/>
        <end position="334"/>
    </location>
</feature>
<evidence type="ECO:0000256" key="2">
    <source>
        <dbReference type="SAM" id="Phobius"/>
    </source>
</evidence>
<reference evidence="3" key="2">
    <citation type="submission" date="2015-05" db="EMBL/GenBank/DDBJ databases">
        <title>Draft genome sequence of Actinomyces odontolyticus (ATCC 17982).</title>
        <authorList>
            <person name="Sudarsanam P."/>
            <person name="Ley R."/>
            <person name="Guruge J."/>
            <person name="Turnbaugh P.J."/>
            <person name="Mahowald M."/>
            <person name="Liep D."/>
            <person name="Gordon J."/>
        </authorList>
    </citation>
    <scope>NUCLEOTIDE SEQUENCE</scope>
    <source>
        <strain evidence="3">ATCC 17982</strain>
    </source>
</reference>
<keyword evidence="2" id="KW-0472">Membrane</keyword>
<dbReference type="Gene3D" id="1.25.40.10">
    <property type="entry name" value="Tetratricopeptide repeat domain"/>
    <property type="match status" value="1"/>
</dbReference>
<dbReference type="eggNOG" id="ENOG5033KE8">
    <property type="taxonomic scope" value="Bacteria"/>
</dbReference>
<comment type="caution">
    <text evidence="3">The sequence shown here is derived from an EMBL/GenBank/DDBJ whole genome shotgun (WGS) entry which is preliminary data.</text>
</comment>
<name>A7BA17_9ACTO</name>
<dbReference type="HOGENOM" id="CLU_726903_0_0_11"/>
<organism evidence="3 4">
    <name type="scientific">Schaalia dentiphila ATCC 17982</name>
    <dbReference type="NCBI Taxonomy" id="411466"/>
    <lineage>
        <taxon>Bacteria</taxon>
        <taxon>Bacillati</taxon>
        <taxon>Actinomycetota</taxon>
        <taxon>Actinomycetes</taxon>
        <taxon>Actinomycetales</taxon>
        <taxon>Actinomycetaceae</taxon>
        <taxon>Schaalia</taxon>
        <taxon>Schaalia dentiphila</taxon>
    </lineage>
</organism>
<accession>A7BA17</accession>
<keyword evidence="2" id="KW-1133">Transmembrane helix</keyword>
<sequence length="341" mass="38035">MPSENSQPEADLLPFGAPQVDPVDASVRAKLTKASSGKQKIQRNPRALRPLWYSIPILVIVLSVAAYLIGLSLWSRSSLSHWKAQEYDIAQTGYEGQMAWTKIGIERWVAHYNRGTTLVRQGQTDEGVTDLRTAFDLVPKATEVKPGRLEPFSYECRVRVNLAIGIEIQGDVQDAAGAYANAATIYQEAEETVAPCQTASNSSQNQSDDQNQSDNKDQSSNQNQSGKQGQSGDQQQSGNQSDNPADQNKERVEDKKQKAEEQSQEQGDQQQDQQQDQQDKGSKDQQTNPSPSPSPSPNPYEGETPEEKQRREELQHKNDQRNKDQRDKKDDRRSGNPNGAW</sequence>
<reference evidence="3" key="1">
    <citation type="submission" date="2007-04" db="EMBL/GenBank/DDBJ databases">
        <authorList>
            <person name="Fulton L."/>
            <person name="Clifton S."/>
            <person name="Fulton B."/>
            <person name="Xu J."/>
            <person name="Minx P."/>
            <person name="Pepin K.H."/>
            <person name="Johnson M."/>
            <person name="Thiruvilangam P."/>
            <person name="Bhonagiri V."/>
            <person name="Nash W.E."/>
            <person name="Mardis E.R."/>
            <person name="Wilson R.K."/>
        </authorList>
    </citation>
    <scope>NUCLEOTIDE SEQUENCE [LARGE SCALE GENOMIC DNA]</scope>
    <source>
        <strain evidence="3">ATCC 17982</strain>
    </source>
</reference>
<dbReference type="AlphaFoldDB" id="A7BA17"/>
<feature type="compositionally biased region" description="Basic and acidic residues" evidence="1">
    <location>
        <begin position="247"/>
        <end position="261"/>
    </location>
</feature>
<evidence type="ECO:0000313" key="3">
    <source>
        <dbReference type="EMBL" id="EDN80041.1"/>
    </source>
</evidence>
<evidence type="ECO:0000256" key="1">
    <source>
        <dbReference type="SAM" id="MobiDB-lite"/>
    </source>
</evidence>
<feature type="compositionally biased region" description="Low complexity" evidence="1">
    <location>
        <begin position="200"/>
        <end position="243"/>
    </location>
</feature>
<dbReference type="SUPFAM" id="SSF48452">
    <property type="entry name" value="TPR-like"/>
    <property type="match status" value="1"/>
</dbReference>
<dbReference type="Proteomes" id="UP000003553">
    <property type="component" value="Unassembled WGS sequence"/>
</dbReference>